<protein>
    <submittedName>
        <fullName evidence="1">Uncharacterized protein</fullName>
    </submittedName>
</protein>
<evidence type="ECO:0000313" key="3">
    <source>
        <dbReference type="Proteomes" id="UP000076321"/>
    </source>
</evidence>
<evidence type="ECO:0000313" key="2">
    <source>
        <dbReference type="EMBL" id="OKA04485.1"/>
    </source>
</evidence>
<reference evidence="2 4" key="2">
    <citation type="submission" date="2016-11" db="EMBL/GenBank/DDBJ databases">
        <title>Genome sequencing of Amycolatopsis regifaucium.</title>
        <authorList>
            <person name="Mayilraj S."/>
            <person name="Kaur N."/>
        </authorList>
    </citation>
    <scope>NUCLEOTIDE SEQUENCE [LARGE SCALE GENOMIC DNA]</scope>
    <source>
        <strain evidence="2 4">GY080</strain>
    </source>
</reference>
<dbReference type="Proteomes" id="UP000186883">
    <property type="component" value="Unassembled WGS sequence"/>
</dbReference>
<dbReference type="OrthoDB" id="9926580at2"/>
<name>A0A154MUQ7_9PSEU</name>
<dbReference type="EMBL" id="LOBU02000022">
    <property type="protein sequence ID" value="OKA04485.1"/>
    <property type="molecule type" value="Genomic_DNA"/>
</dbReference>
<gene>
    <name evidence="2" type="ORF">ATP06_0231815</name>
    <name evidence="1" type="ORF">AVL48_18695</name>
</gene>
<keyword evidence="4" id="KW-1185">Reference proteome</keyword>
<proteinExistence type="predicted"/>
<evidence type="ECO:0000313" key="1">
    <source>
        <dbReference type="EMBL" id="KZB88012.1"/>
    </source>
</evidence>
<comment type="caution">
    <text evidence="1">The sequence shown here is derived from an EMBL/GenBank/DDBJ whole genome shotgun (WGS) entry which is preliminary data.</text>
</comment>
<sequence>MPIMTSSALSLAGTDREVRDAALRYWCDFGWPVRTTHTDVLLSLQRDLLAVAMSATRGGPLLDRMDSAGVRGGVVGLRGGDGEQWWAFLITPPERPVPRAAGVWLFNEGTDLPLPQGAAPANGVRWIREPIPGGALFDGDLLFDATAG</sequence>
<evidence type="ECO:0000313" key="4">
    <source>
        <dbReference type="Proteomes" id="UP000186883"/>
    </source>
</evidence>
<accession>A0A154MUQ7</accession>
<dbReference type="Proteomes" id="UP000076321">
    <property type="component" value="Unassembled WGS sequence"/>
</dbReference>
<reference evidence="1 3" key="1">
    <citation type="submission" date="2015-12" db="EMBL/GenBank/DDBJ databases">
        <title>Amycolatopsis regifaucium genome sequencing and assembly.</title>
        <authorList>
            <person name="Mayilraj S."/>
        </authorList>
    </citation>
    <scope>NUCLEOTIDE SEQUENCE [LARGE SCALE GENOMIC DNA]</scope>
    <source>
        <strain evidence="1 3">GY080</strain>
    </source>
</reference>
<organism evidence="1 3">
    <name type="scientific">Amycolatopsis regifaucium</name>
    <dbReference type="NCBI Taxonomy" id="546365"/>
    <lineage>
        <taxon>Bacteria</taxon>
        <taxon>Bacillati</taxon>
        <taxon>Actinomycetota</taxon>
        <taxon>Actinomycetes</taxon>
        <taxon>Pseudonocardiales</taxon>
        <taxon>Pseudonocardiaceae</taxon>
        <taxon>Amycolatopsis</taxon>
    </lineage>
</organism>
<dbReference type="EMBL" id="LQCI01000002">
    <property type="protein sequence ID" value="KZB88012.1"/>
    <property type="molecule type" value="Genomic_DNA"/>
</dbReference>
<dbReference type="AlphaFoldDB" id="A0A154MUQ7"/>